<evidence type="ECO:0000313" key="2">
    <source>
        <dbReference type="EMBL" id="UQZ83822.1"/>
    </source>
</evidence>
<feature type="transmembrane region" description="Helical" evidence="1">
    <location>
        <begin position="57"/>
        <end position="75"/>
    </location>
</feature>
<name>A0ABY4RP91_9BACL</name>
<reference evidence="2" key="1">
    <citation type="submission" date="2018-02" db="EMBL/GenBank/DDBJ databases">
        <authorList>
            <person name="Kim S.-K."/>
            <person name="Jung H.-I."/>
            <person name="Lee S.-W."/>
        </authorList>
    </citation>
    <scope>NUCLEOTIDE SEQUENCE</scope>
    <source>
        <strain evidence="2">SK3146</strain>
    </source>
</reference>
<evidence type="ECO:0000256" key="1">
    <source>
        <dbReference type="SAM" id="Phobius"/>
    </source>
</evidence>
<gene>
    <name evidence="2" type="ORF">SK3146_03029</name>
</gene>
<dbReference type="RefSeq" id="WP_249865805.1">
    <property type="nucleotide sequence ID" value="NZ_CP027059.1"/>
</dbReference>
<accession>A0ABY4RP91</accession>
<sequence length="282" mass="31888">MSVLWSENCLKCGADGKFQSYRQIVRTIRRRQTARDAMIAFSISLAAFFLAETLLQMVISVLAGIALVAGYFLLANHYASSVENRLLHQLLATEHQAIRDGMLLDLEDAANDLKADDFKTAYEKLREIGYLITGNQVKVLKLMCLSHFIVRSDMDLELSTLIPSGFEPDFIRYLHEVSKVSPQLVGRDALDYVMRHRQAIEAFPGGPETLALTASAALRVKGYVLQYPGLIADYLDALPRDRLLRLCKLLQGSRDRVPELYDKAREQVKLKYDFDPEFQGLL</sequence>
<protein>
    <submittedName>
        <fullName evidence="2">Uncharacterized protein</fullName>
    </submittedName>
</protein>
<proteinExistence type="predicted"/>
<keyword evidence="1" id="KW-0812">Transmembrane</keyword>
<evidence type="ECO:0000313" key="3">
    <source>
        <dbReference type="Proteomes" id="UP001057134"/>
    </source>
</evidence>
<dbReference type="Proteomes" id="UP001057134">
    <property type="component" value="Chromosome"/>
</dbReference>
<reference evidence="2" key="2">
    <citation type="journal article" date="2021" name="J Anim Sci Technol">
        <title>Complete genome sequence of Paenibacillus konkukensis sp. nov. SK3146 as a potential probiotic strain.</title>
        <authorList>
            <person name="Jung H.I."/>
            <person name="Park S."/>
            <person name="Niu K.M."/>
            <person name="Lee S.W."/>
            <person name="Kothari D."/>
            <person name="Yi K.J."/>
            <person name="Kim S.K."/>
        </authorList>
    </citation>
    <scope>NUCLEOTIDE SEQUENCE</scope>
    <source>
        <strain evidence="2">SK3146</strain>
    </source>
</reference>
<keyword evidence="1" id="KW-1133">Transmembrane helix</keyword>
<keyword evidence="3" id="KW-1185">Reference proteome</keyword>
<keyword evidence="1" id="KW-0472">Membrane</keyword>
<organism evidence="2 3">
    <name type="scientific">Paenibacillus konkukensis</name>
    <dbReference type="NCBI Taxonomy" id="2020716"/>
    <lineage>
        <taxon>Bacteria</taxon>
        <taxon>Bacillati</taxon>
        <taxon>Bacillota</taxon>
        <taxon>Bacilli</taxon>
        <taxon>Bacillales</taxon>
        <taxon>Paenibacillaceae</taxon>
        <taxon>Paenibacillus</taxon>
    </lineage>
</organism>
<dbReference type="EMBL" id="CP027059">
    <property type="protein sequence ID" value="UQZ83822.1"/>
    <property type="molecule type" value="Genomic_DNA"/>
</dbReference>